<dbReference type="PROSITE" id="PS50143">
    <property type="entry name" value="BIR_REPEAT_2"/>
    <property type="match status" value="2"/>
</dbReference>
<organism evidence="4">
    <name type="scientific">Fonticula alba</name>
    <name type="common">Slime mold</name>
    <dbReference type="NCBI Taxonomy" id="691883"/>
    <lineage>
        <taxon>Eukaryota</taxon>
        <taxon>Rotosphaerida</taxon>
        <taxon>Fonticulaceae</taxon>
        <taxon>Fonticula</taxon>
    </lineage>
</organism>
<dbReference type="STRING" id="691883.A0A058Z8Q9"/>
<feature type="region of interest" description="Disordered" evidence="3">
    <location>
        <begin position="219"/>
        <end position="259"/>
    </location>
</feature>
<dbReference type="SMART" id="SM00238">
    <property type="entry name" value="BIR"/>
    <property type="match status" value="2"/>
</dbReference>
<dbReference type="Pfam" id="PF00653">
    <property type="entry name" value="BIR"/>
    <property type="match status" value="2"/>
</dbReference>
<dbReference type="Proteomes" id="UP000030693">
    <property type="component" value="Unassembled WGS sequence"/>
</dbReference>
<feature type="compositionally biased region" description="Polar residues" evidence="3">
    <location>
        <begin position="587"/>
        <end position="603"/>
    </location>
</feature>
<feature type="region of interest" description="Disordered" evidence="3">
    <location>
        <begin position="756"/>
        <end position="859"/>
    </location>
</feature>
<evidence type="ECO:0000313" key="4">
    <source>
        <dbReference type="EMBL" id="KCV70694.1"/>
    </source>
</evidence>
<feature type="compositionally biased region" description="Low complexity" evidence="3">
    <location>
        <begin position="232"/>
        <end position="246"/>
    </location>
</feature>
<feature type="compositionally biased region" description="Acidic residues" evidence="3">
    <location>
        <begin position="394"/>
        <end position="413"/>
    </location>
</feature>
<keyword evidence="1" id="KW-0479">Metal-binding</keyword>
<evidence type="ECO:0000256" key="1">
    <source>
        <dbReference type="ARBA" id="ARBA00022723"/>
    </source>
</evidence>
<evidence type="ECO:0000313" key="5">
    <source>
        <dbReference type="Proteomes" id="UP000030693"/>
    </source>
</evidence>
<name>A0A058Z8Q9_FONAL</name>
<proteinExistence type="predicted"/>
<keyword evidence="2" id="KW-0862">Zinc</keyword>
<dbReference type="PANTHER" id="PTHR46771">
    <property type="entry name" value="DETERIN"/>
    <property type="match status" value="1"/>
</dbReference>
<feature type="compositionally biased region" description="Pro residues" evidence="3">
    <location>
        <begin position="634"/>
        <end position="653"/>
    </location>
</feature>
<dbReference type="eggNOG" id="KOG1101">
    <property type="taxonomic scope" value="Eukaryota"/>
</dbReference>
<sequence length="1057" mass="110935">MSSATLTPPGPNAKPLARLAASEHRLDTLSSWRTTRSTIIRQRFAEEGWFHIPPPKFANRGRPLNDPSRIPVDYLQCYVCRQGRGHWDRTEDPRQAHVNMNPACPLLNLHLQESRVYTFMLPEVADSSSAAVSTCGRLTLPIDRYPPSYWPHSGALSPEEMARAGFFYSPRSVTPDQASCYSCAVSLGGWEPTDTAIGEHSRRDVAAYCEHLRALDAQAAESDAPRESEYLSPAAAPSKPATAASPGNPPQGSLLDGRLSPASPFVHSCPASPLFEMMSAATHAEATSPSGRTSQTTDALTRSPVGVVSPLNSGKRQRAAPDVEGAPPRSTRKSPRLALASGGSGTRDLDTSPRMGPMAGPESPLLSDSAAIMTHRPVRGLDSDIKPEPKSDTEPEVVDTEPEAADTELEATDTELGTADTEPETADTELETADTELEAADAGSEIKLDTEPGVAVNEIETHVMSKEQIEQEAEIEIDTEMQTEIDAEMQTETNTDSDTEMQTGIANEQSTPKLETQVEPVPGLESQLVLGPEMGSELPSGPEQELSFSCRSRTQSISDQDELVRRMTGELSPEGTLALAEPKESVSPASSLNRVTTSPSMRPSLSRIAQAPEDGARASCVSFAHPTPRTYPASPSPTPPIPQSPAPPTPSPVPGFRVAASPGTDGRPCSLQLVTAPAGHRSPVTAEPTSAPRQPRPASPDDLATLESPLFQNIGPAMAAATGHDPWTHATSLTGIRGLETSPDTWLRRRLTQGLLLASESEPVTPGGKSPRRGAGDGDADADADDGWPRPITAGEDPPAGASTPIEQQSPSPRFPAHPLNVLALGVVLPPGRPGLGASPQRLPKGPTSGQTPLTPDHRAVPAATDIPEAGCPAKHVPVDDQTGVLLPPASRPVEQDSTSSAAASPGMRADADGSTGDKNPTDAGIGEGRGAGHEVASPGEGEISAPAEDDPAGDVEPGNVLSGLEALLPPDFTEDQLLALTVEDFLLMTYRFENTRLSRKLDQAIADYSHQASLVRSRIVRAVSEASAFSLSASGGAQAGGSAAGGGSAPGQLPPH</sequence>
<feature type="compositionally biased region" description="Acidic residues" evidence="3">
    <location>
        <begin position="490"/>
        <end position="499"/>
    </location>
</feature>
<reference evidence="4" key="1">
    <citation type="submission" date="2013-04" db="EMBL/GenBank/DDBJ databases">
        <title>The Genome Sequence of Fonticula alba ATCC 38817.</title>
        <authorList>
            <consortium name="The Broad Institute Genomics Platform"/>
            <person name="Russ C."/>
            <person name="Cuomo C."/>
            <person name="Burger G."/>
            <person name="Gray M.W."/>
            <person name="Holland P.W.H."/>
            <person name="King N."/>
            <person name="Lang F.B.F."/>
            <person name="Roger A.J."/>
            <person name="Ruiz-Trillo I."/>
            <person name="Brown M."/>
            <person name="Walker B."/>
            <person name="Young S."/>
            <person name="Zeng Q."/>
            <person name="Gargeya S."/>
            <person name="Fitzgerald M."/>
            <person name="Haas B."/>
            <person name="Abouelleil A."/>
            <person name="Allen A.W."/>
            <person name="Alvarado L."/>
            <person name="Arachchi H.M."/>
            <person name="Berlin A.M."/>
            <person name="Chapman S.B."/>
            <person name="Gainer-Dewar J."/>
            <person name="Goldberg J."/>
            <person name="Griggs A."/>
            <person name="Gujja S."/>
            <person name="Hansen M."/>
            <person name="Howarth C."/>
            <person name="Imamovic A."/>
            <person name="Ireland A."/>
            <person name="Larimer J."/>
            <person name="McCowan C."/>
            <person name="Murphy C."/>
            <person name="Pearson M."/>
            <person name="Poon T.W."/>
            <person name="Priest M."/>
            <person name="Roberts A."/>
            <person name="Saif S."/>
            <person name="Shea T."/>
            <person name="Sisk P."/>
            <person name="Sykes S."/>
            <person name="Wortman J."/>
            <person name="Nusbaum C."/>
            <person name="Birren B."/>
        </authorList>
    </citation>
    <scope>NUCLEOTIDE SEQUENCE [LARGE SCALE GENOMIC DNA]</scope>
    <source>
        <strain evidence="4">ATCC 38817</strain>
    </source>
</reference>
<dbReference type="CDD" id="cd00022">
    <property type="entry name" value="BIR"/>
    <property type="match status" value="1"/>
</dbReference>
<feature type="region of interest" description="Disordered" evidence="3">
    <location>
        <begin position="282"/>
        <end position="365"/>
    </location>
</feature>
<feature type="region of interest" description="Disordered" evidence="3">
    <location>
        <begin position="380"/>
        <end position="429"/>
    </location>
</feature>
<dbReference type="RefSeq" id="XP_009495210.1">
    <property type="nucleotide sequence ID" value="XM_009496935.1"/>
</dbReference>
<dbReference type="OrthoDB" id="2196114at2759"/>
<feature type="compositionally biased region" description="Polar residues" evidence="3">
    <location>
        <begin position="285"/>
        <end position="300"/>
    </location>
</feature>
<dbReference type="InterPro" id="IPR001370">
    <property type="entry name" value="BIR_rpt"/>
</dbReference>
<feature type="compositionally biased region" description="Basic and acidic residues" evidence="3">
    <location>
        <begin position="380"/>
        <end position="393"/>
    </location>
</feature>
<keyword evidence="5" id="KW-1185">Reference proteome</keyword>
<feature type="region of interest" description="Disordered" evidence="3">
    <location>
        <begin position="490"/>
        <end position="707"/>
    </location>
</feature>
<protein>
    <submittedName>
        <fullName evidence="4">Uncharacterized protein</fullName>
    </submittedName>
</protein>
<accession>A0A058Z8Q9</accession>
<dbReference type="SUPFAM" id="SSF57924">
    <property type="entry name" value="Inhibitor of apoptosis (IAP) repeat"/>
    <property type="match status" value="2"/>
</dbReference>
<feature type="region of interest" description="Disordered" evidence="3">
    <location>
        <begin position="882"/>
        <end position="963"/>
    </location>
</feature>
<dbReference type="InterPro" id="IPR051190">
    <property type="entry name" value="Baculoviral_IAP"/>
</dbReference>
<feature type="compositionally biased region" description="Polar residues" evidence="3">
    <location>
        <begin position="500"/>
        <end position="514"/>
    </location>
</feature>
<feature type="compositionally biased region" description="Low complexity" evidence="3">
    <location>
        <begin position="819"/>
        <end position="830"/>
    </location>
</feature>
<feature type="region of interest" description="Disordered" evidence="3">
    <location>
        <begin position="1034"/>
        <end position="1057"/>
    </location>
</feature>
<dbReference type="AlphaFoldDB" id="A0A058Z8Q9"/>
<dbReference type="Gene3D" id="1.10.1170.10">
    <property type="entry name" value="Inhibitor Of Apoptosis Protein (2mihbC-IAP-1), Chain A"/>
    <property type="match status" value="2"/>
</dbReference>
<evidence type="ECO:0000256" key="3">
    <source>
        <dbReference type="SAM" id="MobiDB-lite"/>
    </source>
</evidence>
<dbReference type="GO" id="GO:0046872">
    <property type="term" value="F:metal ion binding"/>
    <property type="evidence" value="ECO:0007669"/>
    <property type="project" value="UniProtKB-KW"/>
</dbReference>
<gene>
    <name evidence="4" type="ORF">H696_03047</name>
</gene>
<feature type="compositionally biased region" description="Polar residues" evidence="3">
    <location>
        <begin position="546"/>
        <end position="558"/>
    </location>
</feature>
<feature type="compositionally biased region" description="Gly residues" evidence="3">
    <location>
        <begin position="1038"/>
        <end position="1050"/>
    </location>
</feature>
<dbReference type="GeneID" id="20527772"/>
<dbReference type="EMBL" id="KB932204">
    <property type="protein sequence ID" value="KCV70694.1"/>
    <property type="molecule type" value="Genomic_DNA"/>
</dbReference>
<evidence type="ECO:0000256" key="2">
    <source>
        <dbReference type="ARBA" id="ARBA00022833"/>
    </source>
</evidence>
<dbReference type="PANTHER" id="PTHR46771:SF5">
    <property type="entry name" value="DETERIN"/>
    <property type="match status" value="1"/>
</dbReference>